<evidence type="ECO:0000313" key="2">
    <source>
        <dbReference type="Proteomes" id="UP000003160"/>
    </source>
</evidence>
<accession>D1PTD9</accession>
<reference evidence="1 2" key="1">
    <citation type="submission" date="2009-10" db="EMBL/GenBank/DDBJ databases">
        <authorList>
            <person name="Qin X."/>
            <person name="Bachman B."/>
            <person name="Battles P."/>
            <person name="Bell A."/>
            <person name="Bess C."/>
            <person name="Bickham C."/>
            <person name="Chaboub L."/>
            <person name="Chen D."/>
            <person name="Coyle M."/>
            <person name="Deiros D.R."/>
            <person name="Dinh H."/>
            <person name="Forbes L."/>
            <person name="Fowler G."/>
            <person name="Francisco L."/>
            <person name="Fu Q."/>
            <person name="Gubbala S."/>
            <person name="Hale W."/>
            <person name="Han Y."/>
            <person name="Hemphill L."/>
            <person name="Highlander S.K."/>
            <person name="Hirani K."/>
            <person name="Hogues M."/>
            <person name="Jackson L."/>
            <person name="Jakkamsetti A."/>
            <person name="Javaid M."/>
            <person name="Jiang H."/>
            <person name="Korchina V."/>
            <person name="Kovar C."/>
            <person name="Lara F."/>
            <person name="Lee S."/>
            <person name="Mata R."/>
            <person name="Mathew T."/>
            <person name="Moen C."/>
            <person name="Morales K."/>
            <person name="Munidasa M."/>
            <person name="Nazareth L."/>
            <person name="Ngo R."/>
            <person name="Nguyen L."/>
            <person name="Okwuonu G."/>
            <person name="Ongeri F."/>
            <person name="Patil S."/>
            <person name="Petrosino J."/>
            <person name="Pham C."/>
            <person name="Pham P."/>
            <person name="Pu L.-L."/>
            <person name="Puazo M."/>
            <person name="Raj R."/>
            <person name="Reid J."/>
            <person name="Rouhana J."/>
            <person name="Saada N."/>
            <person name="Shang Y."/>
            <person name="Simmons D."/>
            <person name="Thornton R."/>
            <person name="Warren J."/>
            <person name="Weissenberger G."/>
            <person name="Zhang J."/>
            <person name="Zhang L."/>
            <person name="Zhou C."/>
            <person name="Zhu D."/>
            <person name="Muzny D."/>
            <person name="Worley K."/>
            <person name="Gibbs R."/>
        </authorList>
    </citation>
    <scope>NUCLEOTIDE SEQUENCE [LARGE SCALE GENOMIC DNA]</scope>
    <source>
        <strain evidence="1 2">DSM 17361</strain>
    </source>
</reference>
<proteinExistence type="predicted"/>
<keyword evidence="2" id="KW-1185">Reference proteome</keyword>
<comment type="caution">
    <text evidence="1">The sequence shown here is derived from an EMBL/GenBank/DDBJ whole genome shotgun (WGS) entry which is preliminary data.</text>
</comment>
<gene>
    <name evidence="1" type="ORF">HMPREF0645_0224</name>
</gene>
<dbReference type="EMBL" id="ACKS01000014">
    <property type="protein sequence ID" value="EFA45363.1"/>
    <property type="molecule type" value="Genomic_DNA"/>
</dbReference>
<dbReference type="HOGENOM" id="CLU_2718934_0_0_10"/>
<organism evidence="1 2">
    <name type="scientific">Hallella bergensis DSM 17361</name>
    <dbReference type="NCBI Taxonomy" id="585502"/>
    <lineage>
        <taxon>Bacteria</taxon>
        <taxon>Pseudomonadati</taxon>
        <taxon>Bacteroidota</taxon>
        <taxon>Bacteroidia</taxon>
        <taxon>Bacteroidales</taxon>
        <taxon>Prevotellaceae</taxon>
        <taxon>Hallella</taxon>
    </lineage>
</organism>
<name>D1PTD9_9BACT</name>
<evidence type="ECO:0000313" key="1">
    <source>
        <dbReference type="EMBL" id="EFA45363.1"/>
    </source>
</evidence>
<dbReference type="Proteomes" id="UP000003160">
    <property type="component" value="Unassembled WGS sequence"/>
</dbReference>
<protein>
    <submittedName>
        <fullName evidence="1">Uncharacterized protein</fullName>
    </submittedName>
</protein>
<dbReference type="AlphaFoldDB" id="D1PTD9"/>
<sequence length="72" mass="8228">MQPFTIYPYNRDMKRWMHPLLLMAASTFGSALINGDDSLLLRAPHNDVGEIVVYNGKTMVFKIMKGEEPIDQ</sequence>